<comment type="caution">
    <text evidence="1">The sequence shown here is derived from an EMBL/GenBank/DDBJ whole genome shotgun (WGS) entry which is preliminary data.</text>
</comment>
<sequence>MAAARLSPRIVRRGCLLLPLFIASSVISSMAALHDEKGTFLVSSAGNSTFQADALEFRPNDPRRGDGTADYNAWQRARGEGKGGGTRLPRWRDRSFGFSAHEVPSGPNPESN</sequence>
<organism evidence="1 2">
    <name type="scientific">Melastoma candidum</name>
    <dbReference type="NCBI Taxonomy" id="119954"/>
    <lineage>
        <taxon>Eukaryota</taxon>
        <taxon>Viridiplantae</taxon>
        <taxon>Streptophyta</taxon>
        <taxon>Embryophyta</taxon>
        <taxon>Tracheophyta</taxon>
        <taxon>Spermatophyta</taxon>
        <taxon>Magnoliopsida</taxon>
        <taxon>eudicotyledons</taxon>
        <taxon>Gunneridae</taxon>
        <taxon>Pentapetalae</taxon>
        <taxon>rosids</taxon>
        <taxon>malvids</taxon>
        <taxon>Myrtales</taxon>
        <taxon>Melastomataceae</taxon>
        <taxon>Melastomatoideae</taxon>
        <taxon>Melastomateae</taxon>
        <taxon>Melastoma</taxon>
    </lineage>
</organism>
<keyword evidence="2" id="KW-1185">Reference proteome</keyword>
<name>A0ACB9QYB7_9MYRT</name>
<gene>
    <name evidence="1" type="ORF">MLD38_009908</name>
</gene>
<proteinExistence type="predicted"/>
<dbReference type="EMBL" id="CM042883">
    <property type="protein sequence ID" value="KAI4371579.1"/>
    <property type="molecule type" value="Genomic_DNA"/>
</dbReference>
<accession>A0ACB9QYB7</accession>
<dbReference type="Proteomes" id="UP001057402">
    <property type="component" value="Chromosome 4"/>
</dbReference>
<reference evidence="2" key="1">
    <citation type="journal article" date="2023" name="Front. Plant Sci.">
        <title>Chromosomal-level genome assembly of Melastoma candidum provides insights into trichome evolution.</title>
        <authorList>
            <person name="Zhong Y."/>
            <person name="Wu W."/>
            <person name="Sun C."/>
            <person name="Zou P."/>
            <person name="Liu Y."/>
            <person name="Dai S."/>
            <person name="Zhou R."/>
        </authorList>
    </citation>
    <scope>NUCLEOTIDE SEQUENCE [LARGE SCALE GENOMIC DNA]</scope>
</reference>
<evidence type="ECO:0000313" key="1">
    <source>
        <dbReference type="EMBL" id="KAI4371579.1"/>
    </source>
</evidence>
<evidence type="ECO:0000313" key="2">
    <source>
        <dbReference type="Proteomes" id="UP001057402"/>
    </source>
</evidence>
<protein>
    <submittedName>
        <fullName evidence="1">Uncharacterized protein</fullName>
    </submittedName>
</protein>